<evidence type="ECO:0000259" key="1">
    <source>
        <dbReference type="Pfam" id="PF12146"/>
    </source>
</evidence>
<dbReference type="InterPro" id="IPR029058">
    <property type="entry name" value="AB_hydrolase_fold"/>
</dbReference>
<feature type="domain" description="Serine aminopeptidase S33" evidence="1">
    <location>
        <begin position="50"/>
        <end position="177"/>
    </location>
</feature>
<dbReference type="Gene3D" id="3.40.50.1820">
    <property type="entry name" value="alpha/beta hydrolase"/>
    <property type="match status" value="1"/>
</dbReference>
<dbReference type="RefSeq" id="WP_168917210.1">
    <property type="nucleotide sequence ID" value="NZ_CP050804.1"/>
</dbReference>
<accession>A0A6H2EI79</accession>
<evidence type="ECO:0000313" key="3">
    <source>
        <dbReference type="Proteomes" id="UP000502298"/>
    </source>
</evidence>
<proteinExistence type="predicted"/>
<organism evidence="2 3">
    <name type="scientific">Arcanobacterium buesumense</name>
    <dbReference type="NCBI Taxonomy" id="2722751"/>
    <lineage>
        <taxon>Bacteria</taxon>
        <taxon>Bacillati</taxon>
        <taxon>Actinomycetota</taxon>
        <taxon>Actinomycetes</taxon>
        <taxon>Actinomycetales</taxon>
        <taxon>Actinomycetaceae</taxon>
        <taxon>Arcanobacterium</taxon>
    </lineage>
</organism>
<reference evidence="2 3" key="1">
    <citation type="submission" date="2020-03" db="EMBL/GenBank/DDBJ databases">
        <title>Complete genome of Arcanobacterium buesumensis sp. nov. strain 2701.</title>
        <authorList>
            <person name="Borowiak M."/>
            <person name="Alssahen M."/>
            <person name="Laemmler C."/>
            <person name="Malorny B."/>
            <person name="Hassan A."/>
            <person name="Prenger-Berninghoff E."/>
            <person name="Ploetz M."/>
            <person name="Abdulmawjood A."/>
        </authorList>
    </citation>
    <scope>NUCLEOTIDE SEQUENCE [LARGE SCALE GENOMIC DNA]</scope>
    <source>
        <strain evidence="2 3">2701</strain>
    </source>
</reference>
<keyword evidence="3" id="KW-1185">Reference proteome</keyword>
<dbReference type="InterPro" id="IPR051044">
    <property type="entry name" value="MAG_DAG_Lipase"/>
</dbReference>
<protein>
    <submittedName>
        <fullName evidence="2">Alpha/beta hydrolase</fullName>
    </submittedName>
</protein>
<gene>
    <name evidence="2" type="ORF">HC352_01190</name>
</gene>
<dbReference type="Pfam" id="PF12146">
    <property type="entry name" value="Hydrolase_4"/>
    <property type="match status" value="1"/>
</dbReference>
<dbReference type="KEGG" id="arca:HC352_01190"/>
<dbReference type="AlphaFoldDB" id="A0A6H2EI79"/>
<dbReference type="EMBL" id="CP050804">
    <property type="protein sequence ID" value="QJC21268.1"/>
    <property type="molecule type" value="Genomic_DNA"/>
</dbReference>
<dbReference type="PANTHER" id="PTHR11614">
    <property type="entry name" value="PHOSPHOLIPASE-RELATED"/>
    <property type="match status" value="1"/>
</dbReference>
<evidence type="ECO:0000313" key="2">
    <source>
        <dbReference type="EMBL" id="QJC21268.1"/>
    </source>
</evidence>
<dbReference type="InterPro" id="IPR022742">
    <property type="entry name" value="Hydrolase_4"/>
</dbReference>
<dbReference type="SUPFAM" id="SSF53474">
    <property type="entry name" value="alpha/beta-Hydrolases"/>
    <property type="match status" value="1"/>
</dbReference>
<dbReference type="Proteomes" id="UP000502298">
    <property type="component" value="Chromosome"/>
</dbReference>
<keyword evidence="2" id="KW-0378">Hydrolase</keyword>
<sequence>MTTWYPDFLGNDFSYTTINLEPDDQGPVVATLVRHLPADASQSAPTDSAQPHFALLAVHGWNDYFYQTEFAQAITDYGGRFYGLDLRRYGRSHREGQMWGYTSDLKNYDEEIQAAIDIITAQHGQDFPVILYGHSTGGLTTSLWAARNTTQLAGLILNSPWLEYQDSFFAHYLGRPAIDAIARISPTKIISTSDNGFYQRVLTGWKDEDGPMPVHQPGDPFFEGGWKPDARFRHFPSFPIRAGWLSAVLHGHAQVAKGLQMDLPVLVLTSARSEITNTWNASQRSVDGVLDVDLIRQRAAHLSNHTTLVKLNGAIHDVMFSRAEVRAEAYAQVCTWIAHYARL</sequence>
<name>A0A6H2EI79_9ACTO</name>
<dbReference type="GO" id="GO:0016787">
    <property type="term" value="F:hydrolase activity"/>
    <property type="evidence" value="ECO:0007669"/>
    <property type="project" value="UniProtKB-KW"/>
</dbReference>